<dbReference type="EMBL" id="MCOG01000066">
    <property type="protein sequence ID" value="ORY58650.1"/>
    <property type="molecule type" value="Genomic_DNA"/>
</dbReference>
<dbReference type="Proteomes" id="UP000193920">
    <property type="component" value="Unassembled WGS sequence"/>
</dbReference>
<dbReference type="AlphaFoldDB" id="A0A1Y2DHD1"/>
<accession>A0A1Y2DHD1</accession>
<gene>
    <name evidence="1" type="ORF">LY90DRAFT_701535</name>
</gene>
<name>A0A1Y2DHD1_9FUNG</name>
<evidence type="ECO:0000313" key="1">
    <source>
        <dbReference type="EMBL" id="ORY58650.1"/>
    </source>
</evidence>
<reference evidence="1 2" key="1">
    <citation type="submission" date="2016-08" db="EMBL/GenBank/DDBJ databases">
        <title>A Parts List for Fungal Cellulosomes Revealed by Comparative Genomics.</title>
        <authorList>
            <consortium name="DOE Joint Genome Institute"/>
            <person name="Haitjema C.H."/>
            <person name="Gilmore S.P."/>
            <person name="Henske J.K."/>
            <person name="Solomon K.V."/>
            <person name="De Groot R."/>
            <person name="Kuo A."/>
            <person name="Mondo S.J."/>
            <person name="Salamov A.A."/>
            <person name="Labutti K."/>
            <person name="Zhao Z."/>
            <person name="Chiniquy J."/>
            <person name="Barry K."/>
            <person name="Brewer H.M."/>
            <person name="Purvine S.O."/>
            <person name="Wright A.T."/>
            <person name="Boxma B."/>
            <person name="Van Alen T."/>
            <person name="Hackstein J.H."/>
            <person name="Baker S.E."/>
            <person name="Grigoriev I.V."/>
            <person name="O'Malley M.A."/>
        </authorList>
    </citation>
    <scope>NUCLEOTIDE SEQUENCE [LARGE SCALE GENOMIC DNA]</scope>
    <source>
        <strain evidence="1 2">G1</strain>
    </source>
</reference>
<sequence>MKRDDILEMSYDYKKVSDECSADLKKAMKCINKLNSKIESKADEIEDLLIDKYCDPTIRDNTDPTKCKELVKKVLKMGCEVFDSDDCEDFIDEDAITKIISNTKCVKEEKGIGLLLKLAIIKGSYLMACNKNKKDDYCPLANYVTNDGIDFMFNNIKTITKLVENRYEYDSNNDFEAILDASNDGLALRSILTSLNKILADTCTDSACNKNIIAIDKMIMAGKAAYEKEQNTDLTKKYPKVFEFYDKNLESYRNGKCESASLNILKFSESSAVTTVKKISYAFVTMITVSILLLL</sequence>
<protein>
    <submittedName>
        <fullName evidence="1">Uncharacterized protein</fullName>
    </submittedName>
</protein>
<keyword evidence="2" id="KW-1185">Reference proteome</keyword>
<comment type="caution">
    <text evidence="1">The sequence shown here is derived from an EMBL/GenBank/DDBJ whole genome shotgun (WGS) entry which is preliminary data.</text>
</comment>
<proteinExistence type="predicted"/>
<evidence type="ECO:0000313" key="2">
    <source>
        <dbReference type="Proteomes" id="UP000193920"/>
    </source>
</evidence>
<organism evidence="1 2">
    <name type="scientific">Neocallimastix californiae</name>
    <dbReference type="NCBI Taxonomy" id="1754190"/>
    <lineage>
        <taxon>Eukaryota</taxon>
        <taxon>Fungi</taxon>
        <taxon>Fungi incertae sedis</taxon>
        <taxon>Chytridiomycota</taxon>
        <taxon>Chytridiomycota incertae sedis</taxon>
        <taxon>Neocallimastigomycetes</taxon>
        <taxon>Neocallimastigales</taxon>
        <taxon>Neocallimastigaceae</taxon>
        <taxon>Neocallimastix</taxon>
    </lineage>
</organism>